<name>A0A7W4UBN8_9CELL</name>
<feature type="domain" description="Acyl-CoA thioester hydrolase/bile acid-CoA amino acid N-acetyltransferase" evidence="4">
    <location>
        <begin position="42"/>
        <end position="160"/>
    </location>
</feature>
<dbReference type="Pfam" id="PF08840">
    <property type="entry name" value="BAAT_C"/>
    <property type="match status" value="1"/>
</dbReference>
<dbReference type="InterPro" id="IPR029058">
    <property type="entry name" value="AB_hydrolase_fold"/>
</dbReference>
<dbReference type="PANTHER" id="PTHR10824">
    <property type="entry name" value="ACYL-COENZYME A THIOESTERASE-RELATED"/>
    <property type="match status" value="1"/>
</dbReference>
<keyword evidence="6" id="KW-0378">Hydrolase</keyword>
<dbReference type="GO" id="GO:0006631">
    <property type="term" value="P:fatty acid metabolic process"/>
    <property type="evidence" value="ECO:0007669"/>
    <property type="project" value="TreeGrafter"/>
</dbReference>
<evidence type="ECO:0000256" key="2">
    <source>
        <dbReference type="PIRSR" id="PIRSR016521-1"/>
    </source>
</evidence>
<feature type="active site" description="Charge relay system" evidence="2">
    <location>
        <position position="346"/>
    </location>
</feature>
<dbReference type="Gene3D" id="2.60.40.2240">
    <property type="entry name" value="Acyl-CoA thioester hydrolase/BAAT N-terminal domain"/>
    <property type="match status" value="1"/>
</dbReference>
<evidence type="ECO:0000259" key="4">
    <source>
        <dbReference type="Pfam" id="PF04775"/>
    </source>
</evidence>
<dbReference type="SUPFAM" id="SSF53474">
    <property type="entry name" value="alpha/beta-Hydrolases"/>
    <property type="match status" value="1"/>
</dbReference>
<organism evidence="6 7">
    <name type="scientific">Cellulomonas cellasea</name>
    <dbReference type="NCBI Taxonomy" id="43670"/>
    <lineage>
        <taxon>Bacteria</taxon>
        <taxon>Bacillati</taxon>
        <taxon>Actinomycetota</taxon>
        <taxon>Actinomycetes</taxon>
        <taxon>Micrococcales</taxon>
        <taxon>Cellulomonadaceae</taxon>
        <taxon>Cellulomonas</taxon>
    </lineage>
</organism>
<dbReference type="InterPro" id="IPR042490">
    <property type="entry name" value="Thio_Ohase/BAAT_N"/>
</dbReference>
<feature type="active site" description="Charge relay system" evidence="2">
    <location>
        <position position="380"/>
    </location>
</feature>
<dbReference type="PROSITE" id="PS51257">
    <property type="entry name" value="PROKAR_LIPOPROTEIN"/>
    <property type="match status" value="1"/>
</dbReference>
<comment type="caution">
    <text evidence="6">The sequence shown here is derived from an EMBL/GenBank/DDBJ whole genome shotgun (WGS) entry which is preliminary data.</text>
</comment>
<dbReference type="GO" id="GO:0006637">
    <property type="term" value="P:acyl-CoA metabolic process"/>
    <property type="evidence" value="ECO:0007669"/>
    <property type="project" value="InterPro"/>
</dbReference>
<comment type="similarity">
    <text evidence="1">Belongs to the C/M/P thioester hydrolase family.</text>
</comment>
<dbReference type="Proteomes" id="UP000518206">
    <property type="component" value="Unassembled WGS sequence"/>
</dbReference>
<evidence type="ECO:0000256" key="1">
    <source>
        <dbReference type="ARBA" id="ARBA00006538"/>
    </source>
</evidence>
<dbReference type="InterPro" id="IPR016662">
    <property type="entry name" value="Acyl-CoA_thioEstase_long-chain"/>
</dbReference>
<dbReference type="EMBL" id="JACHVX010000001">
    <property type="protein sequence ID" value="MBB2921231.1"/>
    <property type="molecule type" value="Genomic_DNA"/>
</dbReference>
<gene>
    <name evidence="6" type="ORF">FHR80_000125</name>
</gene>
<feature type="signal peptide" evidence="3">
    <location>
        <begin position="1"/>
        <end position="20"/>
    </location>
</feature>
<dbReference type="InterPro" id="IPR014940">
    <property type="entry name" value="BAAT_C"/>
</dbReference>
<dbReference type="Pfam" id="PF04775">
    <property type="entry name" value="Bile_Hydr_Trans"/>
    <property type="match status" value="1"/>
</dbReference>
<evidence type="ECO:0000256" key="3">
    <source>
        <dbReference type="SAM" id="SignalP"/>
    </source>
</evidence>
<feature type="chain" id="PRO_5038875136" evidence="3">
    <location>
        <begin position="21"/>
        <end position="421"/>
    </location>
</feature>
<feature type="active site" description="Charge relay system" evidence="2">
    <location>
        <position position="259"/>
    </location>
</feature>
<dbReference type="AlphaFoldDB" id="A0A7W4UBN8"/>
<sequence length="421" mass="44069">MHRSVAVGAAVVAVAGLVLAGCTPGPEPAIHVEGSPDRFLDPVHVTLTGLPPGEDVQVRSEVRSDLTWTSSATYTADDEGRVDLDTATPRDAPFDEPDGTGLFWTLAPAGAEPAAAEADTWFVREHTVRLTARVDGEDVASADLHRLDAVSQVRVEPVEQAGIVGRWAVPAAWDGTAPDGPVPAVLVFGGSEGGIAAAESEAAVVAYRGYPALAISYFGSPGQPATLDEVPVETFLRALDWLRAQPGVDPERILTYGTSRGGEMALWLAAHRPDLVHGAIAPVGAHALMCSPDDCGPAWSLGGEPLEHLGVGSVSDYPPGDVPEGSPLVPVEDIRGPVVLACGGQDALWSSCTYAVHASTRLDDLRPGDHELVYEPDADHYVASAPMVPWGLDDPATAQATHRARLAFSAALDDALRRSVR</sequence>
<evidence type="ECO:0000313" key="7">
    <source>
        <dbReference type="Proteomes" id="UP000518206"/>
    </source>
</evidence>
<dbReference type="Gene3D" id="3.40.50.1820">
    <property type="entry name" value="alpha/beta hydrolase"/>
    <property type="match status" value="1"/>
</dbReference>
<evidence type="ECO:0000313" key="6">
    <source>
        <dbReference type="EMBL" id="MBB2921231.1"/>
    </source>
</evidence>
<protein>
    <submittedName>
        <fullName evidence="6">Dienelactone hydrolase</fullName>
    </submittedName>
</protein>
<reference evidence="6 7" key="1">
    <citation type="submission" date="2020-08" db="EMBL/GenBank/DDBJ databases">
        <title>The Agave Microbiome: Exploring the role of microbial communities in plant adaptations to desert environments.</title>
        <authorList>
            <person name="Partida-Martinez L.P."/>
        </authorList>
    </citation>
    <scope>NUCLEOTIDE SEQUENCE [LARGE SCALE GENOMIC DNA]</scope>
    <source>
        <strain evidence="6 7">RAS26</strain>
    </source>
</reference>
<proteinExistence type="inferred from homology"/>
<dbReference type="InterPro" id="IPR006862">
    <property type="entry name" value="Thio_Ohase/aa_AcTrfase"/>
</dbReference>
<dbReference type="GO" id="GO:0047617">
    <property type="term" value="F:fatty acyl-CoA hydrolase activity"/>
    <property type="evidence" value="ECO:0007669"/>
    <property type="project" value="TreeGrafter"/>
</dbReference>
<accession>A0A7W4UBN8</accession>
<dbReference type="RefSeq" id="WP_183294282.1">
    <property type="nucleotide sequence ID" value="NZ_JACHVX010000001.1"/>
</dbReference>
<keyword evidence="3" id="KW-0732">Signal</keyword>
<feature type="domain" description="BAAT/Acyl-CoA thioester hydrolase C-terminal" evidence="5">
    <location>
        <begin position="230"/>
        <end position="390"/>
    </location>
</feature>
<evidence type="ECO:0000259" key="5">
    <source>
        <dbReference type="Pfam" id="PF08840"/>
    </source>
</evidence>
<reference evidence="6 7" key="2">
    <citation type="submission" date="2020-08" db="EMBL/GenBank/DDBJ databases">
        <authorList>
            <person name="Partida-Martinez L."/>
            <person name="Huntemann M."/>
            <person name="Clum A."/>
            <person name="Wang J."/>
            <person name="Palaniappan K."/>
            <person name="Ritter S."/>
            <person name="Chen I.-M."/>
            <person name="Stamatis D."/>
            <person name="Reddy T."/>
            <person name="O'Malley R."/>
            <person name="Daum C."/>
            <person name="Shapiro N."/>
            <person name="Ivanova N."/>
            <person name="Kyrpides N."/>
            <person name="Woyke T."/>
        </authorList>
    </citation>
    <scope>NUCLEOTIDE SEQUENCE [LARGE SCALE GENOMIC DNA]</scope>
    <source>
        <strain evidence="6 7">RAS26</strain>
    </source>
</reference>
<dbReference type="PIRSF" id="PIRSF016521">
    <property type="entry name" value="Acyl-CoA_hydro"/>
    <property type="match status" value="1"/>
</dbReference>
<dbReference type="PANTHER" id="PTHR10824:SF4">
    <property type="entry name" value="ACYL-COENZYME A THIOESTERASE 1-LIKE"/>
    <property type="match status" value="1"/>
</dbReference>